<feature type="compositionally biased region" description="Basic and acidic residues" evidence="1">
    <location>
        <begin position="39"/>
        <end position="53"/>
    </location>
</feature>
<evidence type="ECO:0000256" key="1">
    <source>
        <dbReference type="SAM" id="MobiDB-lite"/>
    </source>
</evidence>
<name>A0A6M2D8E4_RHIMP</name>
<protein>
    <submittedName>
        <fullName evidence="2">Uncharacterized protein</fullName>
    </submittedName>
</protein>
<dbReference type="EMBL" id="GHWJ01009578">
    <property type="protein sequence ID" value="NOV42315.1"/>
    <property type="molecule type" value="Transcribed_RNA"/>
</dbReference>
<feature type="compositionally biased region" description="Low complexity" evidence="1">
    <location>
        <begin position="102"/>
        <end position="114"/>
    </location>
</feature>
<proteinExistence type="predicted"/>
<dbReference type="AlphaFoldDB" id="A0A6M2D8E4"/>
<feature type="compositionally biased region" description="Pro residues" evidence="1">
    <location>
        <begin position="160"/>
        <end position="175"/>
    </location>
</feature>
<feature type="compositionally biased region" description="Basic and acidic residues" evidence="1">
    <location>
        <begin position="60"/>
        <end position="74"/>
    </location>
</feature>
<reference evidence="2" key="1">
    <citation type="submission" date="2019-09" db="EMBL/GenBank/DDBJ databases">
        <title>Organ-specific transcriptomic study of the physiology of the cattle tick, Rhipicephalus microplus.</title>
        <authorList>
            <person name="Tirloni L."/>
            <person name="Braz G."/>
            <person name="Gandara A.C.P."/>
            <person name="Sabadin G.A."/>
            <person name="da Silva R.M."/>
            <person name="Guizzo M.G."/>
            <person name="Machado J.A."/>
            <person name="Costa E.P."/>
            <person name="Gomes H.F."/>
            <person name="Moraes J."/>
            <person name="Mota M.B.S."/>
            <person name="Mesquita R.D."/>
            <person name="Alvarenga P.H."/>
            <person name="Alves F."/>
            <person name="Seixas A."/>
            <person name="da Fonseca R.N."/>
            <person name="Fogaca A."/>
            <person name="Logullo C."/>
            <person name="Tanaka A."/>
            <person name="Daffre S."/>
            <person name="Termignoni C."/>
            <person name="Vaz I.S.Jr."/>
            <person name="Oliveira P.L."/>
            <person name="Ribeiro J.M."/>
        </authorList>
    </citation>
    <scope>NUCLEOTIDE SEQUENCE</scope>
    <source>
        <strain evidence="2">Porto Alegre</strain>
    </source>
</reference>
<feature type="compositionally biased region" description="Polar residues" evidence="1">
    <location>
        <begin position="80"/>
        <end position="101"/>
    </location>
</feature>
<evidence type="ECO:0000313" key="2">
    <source>
        <dbReference type="EMBL" id="NOV42315.1"/>
    </source>
</evidence>
<feature type="region of interest" description="Disordered" evidence="1">
    <location>
        <begin position="30"/>
        <end position="178"/>
    </location>
</feature>
<accession>A0A6M2D8E4</accession>
<organism evidence="2">
    <name type="scientific">Rhipicephalus microplus</name>
    <name type="common">Cattle tick</name>
    <name type="synonym">Boophilus microplus</name>
    <dbReference type="NCBI Taxonomy" id="6941"/>
    <lineage>
        <taxon>Eukaryota</taxon>
        <taxon>Metazoa</taxon>
        <taxon>Ecdysozoa</taxon>
        <taxon>Arthropoda</taxon>
        <taxon>Chelicerata</taxon>
        <taxon>Arachnida</taxon>
        <taxon>Acari</taxon>
        <taxon>Parasitiformes</taxon>
        <taxon>Ixodida</taxon>
        <taxon>Ixodoidea</taxon>
        <taxon>Ixodidae</taxon>
        <taxon>Rhipicephalinae</taxon>
        <taxon>Rhipicephalus</taxon>
        <taxon>Boophilus</taxon>
    </lineage>
</organism>
<sequence length="210" mass="22754">MVGDKARVSVTPFFCVTALASAMEEAKETTVMTLASETPIKRQEEPQVEDKSEQQLGRQSGDKREKRGRSEERLILPSAAQVTSTAPAKPTDNQSDGFANDSQLDQPSSPSSESSSEEGSRRKRQRRNSSPARLAHSITATGAAPKGDPEKDPCAIRGPPESPHFPSPPPSPVPMPSDLIMSSQVLYLPVLPRSDTRTEAEAFVEDVWPC</sequence>